<keyword evidence="2" id="KW-1015">Disulfide bond</keyword>
<dbReference type="PROSITE" id="PS50240">
    <property type="entry name" value="TRYPSIN_DOM"/>
    <property type="match status" value="1"/>
</dbReference>
<keyword evidence="6" id="KW-1185">Reference proteome</keyword>
<dbReference type="InterPro" id="IPR009003">
    <property type="entry name" value="Peptidase_S1_PA"/>
</dbReference>
<dbReference type="SUPFAM" id="SSF50494">
    <property type="entry name" value="Trypsin-like serine proteases"/>
    <property type="match status" value="1"/>
</dbReference>
<dbReference type="Pfam" id="PF00089">
    <property type="entry name" value="Trypsin"/>
    <property type="match status" value="1"/>
</dbReference>
<comment type="similarity">
    <text evidence="1">Belongs to the peptidase S1 family.</text>
</comment>
<dbReference type="PANTHER" id="PTHR24276:SF98">
    <property type="entry name" value="FI18310P1-RELATED"/>
    <property type="match status" value="1"/>
</dbReference>
<dbReference type="PANTHER" id="PTHR24276">
    <property type="entry name" value="POLYSERASE-RELATED"/>
    <property type="match status" value="1"/>
</dbReference>
<feature type="region of interest" description="Disordered" evidence="3">
    <location>
        <begin position="695"/>
        <end position="732"/>
    </location>
</feature>
<dbReference type="InterPro" id="IPR023294">
    <property type="entry name" value="Tachylectin2"/>
</dbReference>
<dbReference type="InterPro" id="IPR043504">
    <property type="entry name" value="Peptidase_S1_PA_chymotrypsin"/>
</dbReference>
<evidence type="ECO:0000313" key="5">
    <source>
        <dbReference type="EMBL" id="ABP55554.1"/>
    </source>
</evidence>
<dbReference type="Gene3D" id="2.115.10.10">
    <property type="entry name" value="Tachylectin 2"/>
    <property type="match status" value="2"/>
</dbReference>
<proteinExistence type="inferred from homology"/>
<dbReference type="GO" id="GO:0004252">
    <property type="term" value="F:serine-type endopeptidase activity"/>
    <property type="evidence" value="ECO:0007669"/>
    <property type="project" value="InterPro"/>
</dbReference>
<evidence type="ECO:0000256" key="1">
    <source>
        <dbReference type="ARBA" id="ARBA00007664"/>
    </source>
</evidence>
<evidence type="ECO:0000256" key="2">
    <source>
        <dbReference type="ARBA" id="ARBA00023157"/>
    </source>
</evidence>
<feature type="compositionally biased region" description="Low complexity" evidence="3">
    <location>
        <begin position="697"/>
        <end position="712"/>
    </location>
</feature>
<dbReference type="STRING" id="369723.Strop_3119"/>
<dbReference type="InterPro" id="IPR050430">
    <property type="entry name" value="Peptidase_S1"/>
</dbReference>
<feature type="domain" description="Peptidase S1" evidence="4">
    <location>
        <begin position="20"/>
        <end position="247"/>
    </location>
</feature>
<dbReference type="AlphaFoldDB" id="A4X9I0"/>
<dbReference type="InterPro" id="IPR001254">
    <property type="entry name" value="Trypsin_dom"/>
</dbReference>
<accession>A4X9I0</accession>
<dbReference type="InterPro" id="IPR001314">
    <property type="entry name" value="Peptidase_S1A"/>
</dbReference>
<gene>
    <name evidence="5" type="ordered locus">Strop_3119</name>
</gene>
<dbReference type="HOGENOM" id="CLU_378497_0_0_11"/>
<dbReference type="SMART" id="SM00020">
    <property type="entry name" value="Tryp_SPc"/>
    <property type="match status" value="1"/>
</dbReference>
<dbReference type="GO" id="GO:0006508">
    <property type="term" value="P:proteolysis"/>
    <property type="evidence" value="ECO:0007669"/>
    <property type="project" value="InterPro"/>
</dbReference>
<name>A4X9I0_SALTO</name>
<dbReference type="Gene3D" id="2.40.10.10">
    <property type="entry name" value="Trypsin-like serine proteases"/>
    <property type="match status" value="1"/>
</dbReference>
<evidence type="ECO:0000259" key="4">
    <source>
        <dbReference type="PROSITE" id="PS50240"/>
    </source>
</evidence>
<evidence type="ECO:0000256" key="3">
    <source>
        <dbReference type="SAM" id="MobiDB-lite"/>
    </source>
</evidence>
<dbReference type="EMBL" id="CP000667">
    <property type="protein sequence ID" value="ABP55554.1"/>
    <property type="molecule type" value="Genomic_DNA"/>
</dbReference>
<protein>
    <submittedName>
        <fullName evidence="5">Peptidase S1 and S6, chymotrypsin/Hap</fullName>
    </submittedName>
</protein>
<feature type="compositionally biased region" description="Polar residues" evidence="3">
    <location>
        <begin position="720"/>
        <end position="732"/>
    </location>
</feature>
<dbReference type="KEGG" id="stp:Strop_3119"/>
<dbReference type="Proteomes" id="UP000000235">
    <property type="component" value="Chromosome"/>
</dbReference>
<dbReference type="Pfam" id="PF14517">
    <property type="entry name" value="Tachylectin"/>
    <property type="match status" value="1"/>
</dbReference>
<organism evidence="5 6">
    <name type="scientific">Salinispora tropica (strain ATCC BAA-916 / DSM 44818 / JCM 13857 / NBRC 105044 / CNB-440)</name>
    <dbReference type="NCBI Taxonomy" id="369723"/>
    <lineage>
        <taxon>Bacteria</taxon>
        <taxon>Bacillati</taxon>
        <taxon>Actinomycetota</taxon>
        <taxon>Actinomycetes</taxon>
        <taxon>Micromonosporales</taxon>
        <taxon>Micromonosporaceae</taxon>
        <taxon>Salinispora</taxon>
    </lineage>
</organism>
<sequence>MHGFRRWGAALTGAVLAAGLLGGGGVARAVAGSDSVPDGGYGFTAKVMFGDEQACTGALVDQDWVLTAKNCFSDGTGPVVRGVPGKPTRALIGRTDLTGTAGQERAVVAVVPHSERNLALARLSAPVTDITPVGFADTAPAASETLTVAGYGRTATEWVPDRLHAAAFTVQDVATATVGVVGASAGATICKGDAGGPVFRDVEGAPALVAVSNTSWQKGCLGETETRDGATATRVDDLAAWVGEQTADVQIFGVLSDGRLTYSVIDSATGDLRADRQSAASLGFSPKAMATLNEDTILITDTDGKMYRVDVTGTDPLTFTTSWVMNGWSPYDRLAYDGYGSLYGILEGTDELRRRTLTTEKPSSVEHIGRATSMGTGFSLTSVTSPGAGRILGNADGRLLSYTIHGNGAEAWSRDDLASTGWSGPTHLLSPGGGHYYARSSTGRLDRYRDANPFDGSGSDIESFPNDPVSSSGWDQVLLSARPWTGLVSVYGVNSDGRLSYTALDPVTGAKVASTVSAQTLGFTPKALATLNSDTLLVTTDTGSLYRVDITGTQPLTFTRTAERLGGGWSHDLLVYDGYGSLFGRAGGTWLRYTVTKAKPADPATDLIDRTVIVSSGFDVPTLAATGEGRLLATYTDGTLIAYTAVGANDWSRADLATNGWADATSLFSPGGGLYYRRDANGVVTGYLDTSPFNGSGTDITPYTPTGTTSSDWDPILSAQPHNSWPDNTRRW</sequence>
<evidence type="ECO:0000313" key="6">
    <source>
        <dbReference type="Proteomes" id="UP000000235"/>
    </source>
</evidence>
<dbReference type="eggNOG" id="COG5640">
    <property type="taxonomic scope" value="Bacteria"/>
</dbReference>
<dbReference type="PRINTS" id="PR00722">
    <property type="entry name" value="CHYMOTRYPSIN"/>
</dbReference>
<reference evidence="6" key="1">
    <citation type="journal article" date="2007" name="Proc. Natl. Acad. Sci. U.S.A.">
        <title>Genome sequencing reveals complex secondary metabolome in the marine actinomycete Salinispora tropica.</title>
        <authorList>
            <person name="Udwary D.W."/>
            <person name="Zeigler L."/>
            <person name="Asolkar R.N."/>
            <person name="Singan V."/>
            <person name="Lapidus A."/>
            <person name="Fenical W."/>
            <person name="Jensen P.R."/>
            <person name="Moore B.S."/>
        </authorList>
    </citation>
    <scope>NUCLEOTIDE SEQUENCE [LARGE SCALE GENOMIC DNA]</scope>
    <source>
        <strain evidence="6">ATCC BAA-916 / DSM 44818 / CNB-440</strain>
    </source>
</reference>